<accession>A0A6C0EV66</accession>
<dbReference type="EMBL" id="MN738956">
    <property type="protein sequence ID" value="QHT32977.1"/>
    <property type="molecule type" value="Genomic_DNA"/>
</dbReference>
<organism evidence="2">
    <name type="scientific">viral metagenome</name>
    <dbReference type="NCBI Taxonomy" id="1070528"/>
    <lineage>
        <taxon>unclassified sequences</taxon>
        <taxon>metagenomes</taxon>
        <taxon>organismal metagenomes</taxon>
    </lineage>
</organism>
<sequence length="80" mass="9005">MSSLQWKYSSTSTHITGVAQRKRAGLITPRTPDRNGSPVIFIKSHQCLRHLEHPVPDQDPKPRTGVAQRQSVSKHRLLSP</sequence>
<proteinExistence type="predicted"/>
<feature type="compositionally biased region" description="Basic and acidic residues" evidence="1">
    <location>
        <begin position="52"/>
        <end position="62"/>
    </location>
</feature>
<dbReference type="AlphaFoldDB" id="A0A6C0EV66"/>
<feature type="region of interest" description="Disordered" evidence="1">
    <location>
        <begin position="52"/>
        <end position="80"/>
    </location>
</feature>
<reference evidence="2" key="1">
    <citation type="journal article" date="2020" name="Nature">
        <title>Giant virus diversity and host interactions through global metagenomics.</title>
        <authorList>
            <person name="Schulz F."/>
            <person name="Roux S."/>
            <person name="Paez-Espino D."/>
            <person name="Jungbluth S."/>
            <person name="Walsh D.A."/>
            <person name="Denef V.J."/>
            <person name="McMahon K.D."/>
            <person name="Konstantinidis K.T."/>
            <person name="Eloe-Fadrosh E.A."/>
            <person name="Kyrpides N.C."/>
            <person name="Woyke T."/>
        </authorList>
    </citation>
    <scope>NUCLEOTIDE SEQUENCE</scope>
    <source>
        <strain evidence="2">GVMAG-M-3300009161-34</strain>
    </source>
</reference>
<evidence type="ECO:0000313" key="2">
    <source>
        <dbReference type="EMBL" id="QHT32977.1"/>
    </source>
</evidence>
<name>A0A6C0EV66_9ZZZZ</name>
<protein>
    <submittedName>
        <fullName evidence="2">Uncharacterized protein</fullName>
    </submittedName>
</protein>
<evidence type="ECO:0000256" key="1">
    <source>
        <dbReference type="SAM" id="MobiDB-lite"/>
    </source>
</evidence>